<evidence type="ECO:0000256" key="8">
    <source>
        <dbReference type="RuleBase" id="RU364100"/>
    </source>
</evidence>
<evidence type="ECO:0000256" key="4">
    <source>
        <dbReference type="ARBA" id="ARBA00022801"/>
    </source>
</evidence>
<proteinExistence type="inferred from homology"/>
<dbReference type="eggNOG" id="COG2135">
    <property type="taxonomic scope" value="Bacteria"/>
</dbReference>
<name>F4QLL8_9CAUL</name>
<evidence type="ECO:0000256" key="2">
    <source>
        <dbReference type="ARBA" id="ARBA00022670"/>
    </source>
</evidence>
<dbReference type="STRING" id="715226.ABI_19560"/>
<keyword evidence="5" id="KW-0190">Covalent protein-DNA linkage</keyword>
<evidence type="ECO:0000313" key="9">
    <source>
        <dbReference type="EMBL" id="EGF93516.1"/>
    </source>
</evidence>
<organism evidence="9 10">
    <name type="scientific">Asticcacaulis biprosthecium C19</name>
    <dbReference type="NCBI Taxonomy" id="715226"/>
    <lineage>
        <taxon>Bacteria</taxon>
        <taxon>Pseudomonadati</taxon>
        <taxon>Pseudomonadota</taxon>
        <taxon>Alphaproteobacteria</taxon>
        <taxon>Caulobacterales</taxon>
        <taxon>Caulobacteraceae</taxon>
        <taxon>Asticcacaulis</taxon>
    </lineage>
</organism>
<reference evidence="10" key="1">
    <citation type="submission" date="2011-03" db="EMBL/GenBank/DDBJ databases">
        <title>Draft genome sequence of Brevundimonas diminuta.</title>
        <authorList>
            <person name="Brown P.J.B."/>
            <person name="Buechlein A."/>
            <person name="Hemmerich C."/>
            <person name="Brun Y.V."/>
        </authorList>
    </citation>
    <scope>NUCLEOTIDE SEQUENCE [LARGE SCALE GENOMIC DNA]</scope>
    <source>
        <strain evidence="10">C19</strain>
    </source>
</reference>
<dbReference type="OrthoDB" id="9782620at2"/>
<dbReference type="Proteomes" id="UP000006512">
    <property type="component" value="Unassembled WGS sequence"/>
</dbReference>
<evidence type="ECO:0000256" key="3">
    <source>
        <dbReference type="ARBA" id="ARBA00022763"/>
    </source>
</evidence>
<dbReference type="GO" id="GO:0003697">
    <property type="term" value="F:single-stranded DNA binding"/>
    <property type="evidence" value="ECO:0007669"/>
    <property type="project" value="InterPro"/>
</dbReference>
<sequence>MCGQFDVLTDPNLLALFIELGGKDRIIPGDRILVAPTLTAPVIVEDSETGTLGLLPARFGLVPHWYRGCLKDWKASTFNARIEEADSKRTFHGPWRYRHCVVPAEAFYEGAGPKADRQKWRITRGDNQPLAFAGLWDEARTFEGDVFSFTVLTRPAGPDMQAIHEREPVVLGPDDWDRWLRRRPVDLKRYTPLKLQNLTPQASLF</sequence>
<evidence type="ECO:0000256" key="1">
    <source>
        <dbReference type="ARBA" id="ARBA00008136"/>
    </source>
</evidence>
<dbReference type="PANTHER" id="PTHR13604:SF0">
    <property type="entry name" value="ABASIC SITE PROCESSING PROTEIN HMCES"/>
    <property type="match status" value="1"/>
</dbReference>
<evidence type="ECO:0000256" key="7">
    <source>
        <dbReference type="ARBA" id="ARBA00023239"/>
    </source>
</evidence>
<dbReference type="RefSeq" id="WP_006272715.1">
    <property type="nucleotide sequence ID" value="NZ_GL883077.1"/>
</dbReference>
<keyword evidence="2 8" id="KW-0645">Protease</keyword>
<evidence type="ECO:0000313" key="10">
    <source>
        <dbReference type="Proteomes" id="UP000006512"/>
    </source>
</evidence>
<dbReference type="GO" id="GO:0016829">
    <property type="term" value="F:lyase activity"/>
    <property type="evidence" value="ECO:0007669"/>
    <property type="project" value="UniProtKB-KW"/>
</dbReference>
<evidence type="ECO:0000256" key="6">
    <source>
        <dbReference type="ARBA" id="ARBA00023125"/>
    </source>
</evidence>
<dbReference type="Pfam" id="PF02586">
    <property type="entry name" value="SRAP"/>
    <property type="match status" value="1"/>
</dbReference>
<dbReference type="InterPro" id="IPR003738">
    <property type="entry name" value="SRAP"/>
</dbReference>
<comment type="similarity">
    <text evidence="1 8">Belongs to the SOS response-associated peptidase family.</text>
</comment>
<keyword evidence="6" id="KW-0238">DNA-binding</keyword>
<dbReference type="SUPFAM" id="SSF143081">
    <property type="entry name" value="BB1717-like"/>
    <property type="match status" value="1"/>
</dbReference>
<dbReference type="GO" id="GO:0006508">
    <property type="term" value="P:proteolysis"/>
    <property type="evidence" value="ECO:0007669"/>
    <property type="project" value="UniProtKB-KW"/>
</dbReference>
<evidence type="ECO:0000256" key="5">
    <source>
        <dbReference type="ARBA" id="ARBA00023124"/>
    </source>
</evidence>
<dbReference type="PANTHER" id="PTHR13604">
    <property type="entry name" value="DC12-RELATED"/>
    <property type="match status" value="1"/>
</dbReference>
<dbReference type="HOGENOM" id="CLU_035990_6_2_5"/>
<dbReference type="GO" id="GO:0008233">
    <property type="term" value="F:peptidase activity"/>
    <property type="evidence" value="ECO:0007669"/>
    <property type="project" value="UniProtKB-KW"/>
</dbReference>
<dbReference type="InterPro" id="IPR036590">
    <property type="entry name" value="SRAP-like"/>
</dbReference>
<dbReference type="GO" id="GO:0106300">
    <property type="term" value="P:protein-DNA covalent cross-linking repair"/>
    <property type="evidence" value="ECO:0007669"/>
    <property type="project" value="InterPro"/>
</dbReference>
<keyword evidence="4 8" id="KW-0378">Hydrolase</keyword>
<keyword evidence="7" id="KW-0456">Lyase</keyword>
<gene>
    <name evidence="9" type="ORF">ABI_19560</name>
</gene>
<keyword evidence="10" id="KW-1185">Reference proteome</keyword>
<dbReference type="AlphaFoldDB" id="F4QLL8"/>
<dbReference type="EMBL" id="GL883077">
    <property type="protein sequence ID" value="EGF93516.1"/>
    <property type="molecule type" value="Genomic_DNA"/>
</dbReference>
<accession>F4QLL8</accession>
<dbReference type="EC" id="3.4.-.-" evidence="8"/>
<protein>
    <recommendedName>
        <fullName evidence="8">Abasic site processing protein</fullName>
        <ecNumber evidence="8">3.4.-.-</ecNumber>
    </recommendedName>
</protein>
<dbReference type="Gene3D" id="3.90.1680.10">
    <property type="entry name" value="SOS response associated peptidase-like"/>
    <property type="match status" value="1"/>
</dbReference>
<keyword evidence="3" id="KW-0227">DNA damage</keyword>